<dbReference type="Gene3D" id="3.55.40.10">
    <property type="entry name" value="minor pseudopilin epsh domain"/>
    <property type="match status" value="1"/>
</dbReference>
<evidence type="ECO:0000256" key="10">
    <source>
        <dbReference type="ARBA" id="ARBA00030775"/>
    </source>
</evidence>
<comment type="similarity">
    <text evidence="9">Belongs to the GSP H family.</text>
</comment>
<evidence type="ECO:0000313" key="13">
    <source>
        <dbReference type="EMBL" id="MFC5569446.1"/>
    </source>
</evidence>
<evidence type="ECO:0000256" key="7">
    <source>
        <dbReference type="ARBA" id="ARBA00022989"/>
    </source>
</evidence>
<dbReference type="NCBIfam" id="TIGR02532">
    <property type="entry name" value="IV_pilin_GFxxxE"/>
    <property type="match status" value="1"/>
</dbReference>
<keyword evidence="3" id="KW-1003">Cell membrane</keyword>
<evidence type="ECO:0000256" key="5">
    <source>
        <dbReference type="ARBA" id="ARBA00022519"/>
    </source>
</evidence>
<reference evidence="14" key="1">
    <citation type="journal article" date="2019" name="Int. J. Syst. Evol. Microbiol.">
        <title>The Global Catalogue of Microorganisms (GCM) 10K type strain sequencing project: providing services to taxonomists for standard genome sequencing and annotation.</title>
        <authorList>
            <consortium name="The Broad Institute Genomics Platform"/>
            <consortium name="The Broad Institute Genome Sequencing Center for Infectious Disease"/>
            <person name="Wu L."/>
            <person name="Ma J."/>
        </authorList>
    </citation>
    <scope>NUCLEOTIDE SEQUENCE [LARGE SCALE GENOMIC DNA]</scope>
    <source>
        <strain evidence="14">KACC 11407</strain>
    </source>
</reference>
<evidence type="ECO:0000256" key="1">
    <source>
        <dbReference type="ARBA" id="ARBA00004377"/>
    </source>
</evidence>
<dbReference type="InterPro" id="IPR022346">
    <property type="entry name" value="T2SS_GspH"/>
</dbReference>
<dbReference type="SUPFAM" id="SSF54523">
    <property type="entry name" value="Pili subunits"/>
    <property type="match status" value="1"/>
</dbReference>
<dbReference type="RefSeq" id="WP_386753528.1">
    <property type="nucleotide sequence ID" value="NZ_JBHSNM010000001.1"/>
</dbReference>
<keyword evidence="5" id="KW-0997">Cell inner membrane</keyword>
<comment type="subcellular location">
    <subcellularLocation>
        <location evidence="1">Cell inner membrane</location>
        <topology evidence="1">Single-pass membrane protein</topology>
    </subcellularLocation>
</comment>
<dbReference type="Proteomes" id="UP001596036">
    <property type="component" value="Unassembled WGS sequence"/>
</dbReference>
<keyword evidence="6 11" id="KW-0812">Transmembrane</keyword>
<dbReference type="Pfam" id="PF12019">
    <property type="entry name" value="GspH"/>
    <property type="match status" value="1"/>
</dbReference>
<dbReference type="Pfam" id="PF07963">
    <property type="entry name" value="N_methyl"/>
    <property type="match status" value="1"/>
</dbReference>
<keyword evidence="14" id="KW-1185">Reference proteome</keyword>
<evidence type="ECO:0000256" key="3">
    <source>
        <dbReference type="ARBA" id="ARBA00022475"/>
    </source>
</evidence>
<keyword evidence="4" id="KW-0488">Methylation</keyword>
<dbReference type="PROSITE" id="PS00409">
    <property type="entry name" value="PROKAR_NTER_METHYL"/>
    <property type="match status" value="1"/>
</dbReference>
<accession>A0ABW0SKQ6</accession>
<protein>
    <recommendedName>
        <fullName evidence="2">Type II secretion system protein H</fullName>
    </recommendedName>
    <alternativeName>
        <fullName evidence="10">General secretion pathway protein H</fullName>
    </alternativeName>
</protein>
<evidence type="ECO:0000256" key="2">
    <source>
        <dbReference type="ARBA" id="ARBA00021549"/>
    </source>
</evidence>
<evidence type="ECO:0000256" key="9">
    <source>
        <dbReference type="ARBA" id="ARBA00025772"/>
    </source>
</evidence>
<gene>
    <name evidence="13" type="ORF">ACFPN1_05115</name>
</gene>
<dbReference type="EMBL" id="JBHSNM010000001">
    <property type="protein sequence ID" value="MFC5569446.1"/>
    <property type="molecule type" value="Genomic_DNA"/>
</dbReference>
<keyword evidence="7 11" id="KW-1133">Transmembrane helix</keyword>
<keyword evidence="8 11" id="KW-0472">Membrane</keyword>
<evidence type="ECO:0000256" key="8">
    <source>
        <dbReference type="ARBA" id="ARBA00023136"/>
    </source>
</evidence>
<proteinExistence type="inferred from homology"/>
<dbReference type="InterPro" id="IPR012902">
    <property type="entry name" value="N_methyl_site"/>
</dbReference>
<feature type="transmembrane region" description="Helical" evidence="11">
    <location>
        <begin position="46"/>
        <end position="70"/>
    </location>
</feature>
<name>A0ABW0SKQ6_9GAMM</name>
<evidence type="ECO:0000259" key="12">
    <source>
        <dbReference type="Pfam" id="PF12019"/>
    </source>
</evidence>
<evidence type="ECO:0000256" key="4">
    <source>
        <dbReference type="ARBA" id="ARBA00022481"/>
    </source>
</evidence>
<evidence type="ECO:0000256" key="6">
    <source>
        <dbReference type="ARBA" id="ARBA00022692"/>
    </source>
</evidence>
<dbReference type="InterPro" id="IPR045584">
    <property type="entry name" value="Pilin-like"/>
</dbReference>
<evidence type="ECO:0000256" key="11">
    <source>
        <dbReference type="SAM" id="Phobius"/>
    </source>
</evidence>
<feature type="domain" description="General secretion pathway GspH" evidence="12">
    <location>
        <begin position="82"/>
        <end position="181"/>
    </location>
</feature>
<organism evidence="13 14">
    <name type="scientific">Lysobacter yangpyeongensis</name>
    <dbReference type="NCBI Taxonomy" id="346182"/>
    <lineage>
        <taxon>Bacteria</taxon>
        <taxon>Pseudomonadati</taxon>
        <taxon>Pseudomonadota</taxon>
        <taxon>Gammaproteobacteria</taxon>
        <taxon>Lysobacterales</taxon>
        <taxon>Lysobacteraceae</taxon>
        <taxon>Lysobacter</taxon>
    </lineage>
</organism>
<evidence type="ECO:0000313" key="14">
    <source>
        <dbReference type="Proteomes" id="UP001596036"/>
    </source>
</evidence>
<comment type="caution">
    <text evidence="13">The sequence shown here is derived from an EMBL/GenBank/DDBJ whole genome shotgun (WGS) entry which is preliminary data.</text>
</comment>
<sequence length="229" mass="23368">MQGKNRGETRANLAAALVAATAVGVPSIRAIPGATGRSAGRSAVRGFTLIELMVTLAVVAILAAAATPAMQSLVNGNRLRSAANETVASLQSARLEAIRVNRRTVACLSVDPNAAIPSCAAAGATGWIVFQDADRDGQYDVAERLVRRATVAGNVQLLGSTAFAGRVTFNSDGMARDAGGNLLNAAVGACLPILHPQENERDISIGAGSRIRVTSKNAGGKCLAPGDKP</sequence>